<protein>
    <recommendedName>
        <fullName evidence="4">Cache domain-containing protein</fullName>
    </recommendedName>
</protein>
<dbReference type="AlphaFoldDB" id="A0A2M9G6U6"/>
<name>A0A2M9G6U6_9PROT</name>
<feature type="chain" id="PRO_5014805918" description="Cache domain-containing protein" evidence="1">
    <location>
        <begin position="23"/>
        <end position="190"/>
    </location>
</feature>
<proteinExistence type="predicted"/>
<organism evidence="2 3">
    <name type="scientific">Minwuia thermotolerans</name>
    <dbReference type="NCBI Taxonomy" id="2056226"/>
    <lineage>
        <taxon>Bacteria</taxon>
        <taxon>Pseudomonadati</taxon>
        <taxon>Pseudomonadota</taxon>
        <taxon>Alphaproteobacteria</taxon>
        <taxon>Minwuiales</taxon>
        <taxon>Minwuiaceae</taxon>
        <taxon>Minwuia</taxon>
    </lineage>
</organism>
<dbReference type="Proteomes" id="UP000229498">
    <property type="component" value="Unassembled WGS sequence"/>
</dbReference>
<evidence type="ECO:0000313" key="2">
    <source>
        <dbReference type="EMBL" id="PJK31437.1"/>
    </source>
</evidence>
<dbReference type="RefSeq" id="WP_109793863.1">
    <property type="nucleotide sequence ID" value="NZ_PHIG01000005.1"/>
</dbReference>
<feature type="signal peptide" evidence="1">
    <location>
        <begin position="1"/>
        <end position="22"/>
    </location>
</feature>
<keyword evidence="1" id="KW-0732">Signal</keyword>
<keyword evidence="3" id="KW-1185">Reference proteome</keyword>
<comment type="caution">
    <text evidence="2">The sequence shown here is derived from an EMBL/GenBank/DDBJ whole genome shotgun (WGS) entry which is preliminary data.</text>
</comment>
<accession>A0A2M9G6U6</accession>
<dbReference type="OrthoDB" id="195732at2"/>
<reference evidence="2 3" key="1">
    <citation type="submission" date="2017-11" db="EMBL/GenBank/DDBJ databases">
        <title>Draft genome sequence of Rhizobiales bacterium SY3-13.</title>
        <authorList>
            <person name="Sun C."/>
        </authorList>
    </citation>
    <scope>NUCLEOTIDE SEQUENCE [LARGE SCALE GENOMIC DNA]</scope>
    <source>
        <strain evidence="2 3">SY3-13</strain>
    </source>
</reference>
<evidence type="ECO:0000256" key="1">
    <source>
        <dbReference type="SAM" id="SignalP"/>
    </source>
</evidence>
<dbReference type="EMBL" id="PHIG01000005">
    <property type="protein sequence ID" value="PJK31437.1"/>
    <property type="molecule type" value="Genomic_DNA"/>
</dbReference>
<gene>
    <name evidence="2" type="ORF">CVT23_01830</name>
</gene>
<evidence type="ECO:0008006" key="4">
    <source>
        <dbReference type="Google" id="ProtNLM"/>
    </source>
</evidence>
<evidence type="ECO:0000313" key="3">
    <source>
        <dbReference type="Proteomes" id="UP000229498"/>
    </source>
</evidence>
<sequence>MNHVVRTALAAALALAALPAAANEFRAPLEQLARGEIRNIVSDATVVAAINAQNQKTAGLGQTDIDGLDKKWRAEVDGGGEMISEVLANNLSGYLKARKEAAGGQFTEIFVMDGKGLNVGQSDVTSDYWQGDEAKWKETFLAGADSIHIGDVELDESTQTYQSQVSVPIVDPASGAVIGAATFGVDVSSL</sequence>